<reference evidence="5" key="1">
    <citation type="submission" date="2016-11" db="EMBL/GenBank/DDBJ databases">
        <authorList>
            <person name="Varghese N."/>
            <person name="Submissions S."/>
        </authorList>
    </citation>
    <scope>NUCLEOTIDE SEQUENCE [LARGE SCALE GENOMIC DNA]</scope>
    <source>
        <strain evidence="5">DSM 10124</strain>
    </source>
</reference>
<protein>
    <submittedName>
        <fullName evidence="4">Spore germination protein</fullName>
    </submittedName>
</protein>
<dbReference type="InterPro" id="IPR004995">
    <property type="entry name" value="Spore_Ger"/>
</dbReference>
<feature type="transmembrane region" description="Helical" evidence="3">
    <location>
        <begin position="431"/>
        <end position="454"/>
    </location>
</feature>
<dbReference type="PIRSF" id="PIRSF005690">
    <property type="entry name" value="GerBA"/>
    <property type="match status" value="1"/>
</dbReference>
<dbReference type="Proteomes" id="UP000184423">
    <property type="component" value="Unassembled WGS sequence"/>
</dbReference>
<gene>
    <name evidence="4" type="ORF">SAMN02746091_00722</name>
</gene>
<dbReference type="PANTHER" id="PTHR22550:SF5">
    <property type="entry name" value="LEUCINE ZIPPER PROTEIN 4"/>
    <property type="match status" value="1"/>
</dbReference>
<dbReference type="RefSeq" id="WP_073247957.1">
    <property type="nucleotide sequence ID" value="NZ_FQVG01000008.1"/>
</dbReference>
<keyword evidence="5" id="KW-1185">Reference proteome</keyword>
<dbReference type="PANTHER" id="PTHR22550">
    <property type="entry name" value="SPORE GERMINATION PROTEIN"/>
    <property type="match status" value="1"/>
</dbReference>
<feature type="transmembrane region" description="Helical" evidence="3">
    <location>
        <begin position="306"/>
        <end position="328"/>
    </location>
</feature>
<comment type="similarity">
    <text evidence="1">Belongs to the GerABKA family.</text>
</comment>
<organism evidence="4 5">
    <name type="scientific">Caloramator proteoclasticus DSM 10124</name>
    <dbReference type="NCBI Taxonomy" id="1121262"/>
    <lineage>
        <taxon>Bacteria</taxon>
        <taxon>Bacillati</taxon>
        <taxon>Bacillota</taxon>
        <taxon>Clostridia</taxon>
        <taxon>Eubacteriales</taxon>
        <taxon>Clostridiaceae</taxon>
        <taxon>Caloramator</taxon>
    </lineage>
</organism>
<proteinExistence type="inferred from homology"/>
<dbReference type="GO" id="GO:0016020">
    <property type="term" value="C:membrane"/>
    <property type="evidence" value="ECO:0007669"/>
    <property type="project" value="InterPro"/>
</dbReference>
<keyword evidence="2 3" id="KW-0472">Membrane</keyword>
<evidence type="ECO:0000313" key="5">
    <source>
        <dbReference type="Proteomes" id="UP000184423"/>
    </source>
</evidence>
<evidence type="ECO:0000256" key="2">
    <source>
        <dbReference type="ARBA" id="ARBA00023136"/>
    </source>
</evidence>
<dbReference type="Pfam" id="PF03323">
    <property type="entry name" value="GerA"/>
    <property type="match status" value="1"/>
</dbReference>
<feature type="transmembrane region" description="Helical" evidence="3">
    <location>
        <begin position="378"/>
        <end position="411"/>
    </location>
</feature>
<dbReference type="InterPro" id="IPR050768">
    <property type="entry name" value="UPF0353/GerABKA_families"/>
</dbReference>
<evidence type="ECO:0000256" key="3">
    <source>
        <dbReference type="SAM" id="Phobius"/>
    </source>
</evidence>
<keyword evidence="3" id="KW-0812">Transmembrane</keyword>
<dbReference type="GO" id="GO:0009847">
    <property type="term" value="P:spore germination"/>
    <property type="evidence" value="ECO:0007669"/>
    <property type="project" value="InterPro"/>
</dbReference>
<accession>A0A1M4UQ50</accession>
<sequence>MKREILYQYTPNKKTPISTMIDDNILSVKNLLKDCDDVVYRQFKIGGDKGRDVFLFYIDGMADKELLNNFVLKPLMLMARMVEPTFDDIKDELYEASKVAAMSVTDFKENDSIEEAVLAVLSGDTAIFMDGESKALIIATKFFPVRGVQEPTAETVIRGSRDGFTETIRMNTALVRRRIRDPRFKIKQKQIGVRSKTDIAVMYIDDIVDKQIVDEVINKLNGINIDAILDSGYIQQYLEDRPFSLFPQVQTTERPDVVAAAVYEGRVAILVDNSPFALIVPVTLTAFFQSPEDYYSRTVVVSFVRILRIICGGIAILAPALYIAITSFSPGIIPTKLALSIAATREGVPFPAFIEAIIMELTLELLREAGVRLPRPIGSTIGIVGGLVIGQAAVSAGIVSPIMVIVVAITAISSFSIPNYELSAAFRLVRFLLMVFAAVFGLYGIVLGSIIVLIHLSNLKSFGVPFLAPIAPFEYTDIKDSVIFRAPWRYMIKRPRHINPKDEIRQAGDENAEGQ</sequence>
<keyword evidence="3" id="KW-1133">Transmembrane helix</keyword>
<evidence type="ECO:0000313" key="4">
    <source>
        <dbReference type="EMBL" id="SHE58871.1"/>
    </source>
</evidence>
<dbReference type="EMBL" id="FQVG01000008">
    <property type="protein sequence ID" value="SHE58871.1"/>
    <property type="molecule type" value="Genomic_DNA"/>
</dbReference>
<name>A0A1M4UQ50_9CLOT</name>
<dbReference type="AlphaFoldDB" id="A0A1M4UQ50"/>
<evidence type="ECO:0000256" key="1">
    <source>
        <dbReference type="ARBA" id="ARBA00005278"/>
    </source>
</evidence>